<dbReference type="EMBL" id="FOYS01000003">
    <property type="protein sequence ID" value="SFR51190.1"/>
    <property type="molecule type" value="Genomic_DNA"/>
</dbReference>
<accession>A0A1I6HA15</accession>
<name>A0A1I6HA15_9EURY</name>
<evidence type="ECO:0000313" key="2">
    <source>
        <dbReference type="EMBL" id="SFR51190.1"/>
    </source>
</evidence>
<dbReference type="PROSITE" id="PS51257">
    <property type="entry name" value="PROKAR_LIPOPROTEIN"/>
    <property type="match status" value="1"/>
</dbReference>
<evidence type="ECO:0000256" key="1">
    <source>
        <dbReference type="SAM" id="Coils"/>
    </source>
</evidence>
<feature type="coiled-coil region" evidence="1">
    <location>
        <begin position="39"/>
        <end position="66"/>
    </location>
</feature>
<dbReference type="AlphaFoldDB" id="A0A1I6HA15"/>
<proteinExistence type="predicted"/>
<keyword evidence="1" id="KW-0175">Coiled coil</keyword>
<reference evidence="3" key="1">
    <citation type="submission" date="2016-10" db="EMBL/GenBank/DDBJ databases">
        <authorList>
            <person name="Varghese N."/>
            <person name="Submissions S."/>
        </authorList>
    </citation>
    <scope>NUCLEOTIDE SEQUENCE [LARGE SCALE GENOMIC DNA]</scope>
    <source>
        <strain evidence="3">CGMCC 1.8711</strain>
    </source>
</reference>
<sequence>MNRRELLAVAGAVGLGATSGCLGYTVVEADAVTDRRVRIAELEAKLAAREEQIAELEADVDALRSRVAGPEVNLVRAVTDWSRVGDVVTEQTDRVAGETLTAAVNYDYPVHPGAGGSGEADADVTVELARDGATVREATTRVRLTLDRDQTLAENALELDVSGVDEGAYALRARVTDNVTGRASPRAETTVELGAE</sequence>
<keyword evidence="3" id="KW-1185">Reference proteome</keyword>
<organism evidence="2 3">
    <name type="scientific">Halogeometricum limi</name>
    <dbReference type="NCBI Taxonomy" id="555875"/>
    <lineage>
        <taxon>Archaea</taxon>
        <taxon>Methanobacteriati</taxon>
        <taxon>Methanobacteriota</taxon>
        <taxon>Stenosarchaea group</taxon>
        <taxon>Halobacteria</taxon>
        <taxon>Halobacteriales</taxon>
        <taxon>Haloferacaceae</taxon>
        <taxon>Halogeometricum</taxon>
    </lineage>
</organism>
<protein>
    <submittedName>
        <fullName evidence="2">Uncharacterized protein</fullName>
    </submittedName>
</protein>
<evidence type="ECO:0000313" key="3">
    <source>
        <dbReference type="Proteomes" id="UP000243250"/>
    </source>
</evidence>
<dbReference type="RefSeq" id="WP_089879974.1">
    <property type="nucleotide sequence ID" value="NZ_FOYS01000003.1"/>
</dbReference>
<dbReference type="Proteomes" id="UP000243250">
    <property type="component" value="Unassembled WGS sequence"/>
</dbReference>
<dbReference type="CDD" id="cd14686">
    <property type="entry name" value="bZIP"/>
    <property type="match status" value="1"/>
</dbReference>
<dbReference type="Gene3D" id="1.20.5.340">
    <property type="match status" value="1"/>
</dbReference>
<gene>
    <name evidence="2" type="ORF">SAMN04488124_1959</name>
</gene>